<gene>
    <name evidence="1" type="ORF">R1sor_015397</name>
</gene>
<dbReference type="Proteomes" id="UP001633002">
    <property type="component" value="Unassembled WGS sequence"/>
</dbReference>
<sequence>MITMTRKQTGSSLEIETQALEGLKNLEEKRLQIEEVVHNDSTQVAVISVQQLKDFCKDNSLQTAENKLQLVQRVSVFLNLPKARASTELQRQRPLKYPE</sequence>
<name>A0ABD3HC40_9MARC</name>
<organism evidence="1 2">
    <name type="scientific">Riccia sorocarpa</name>
    <dbReference type="NCBI Taxonomy" id="122646"/>
    <lineage>
        <taxon>Eukaryota</taxon>
        <taxon>Viridiplantae</taxon>
        <taxon>Streptophyta</taxon>
        <taxon>Embryophyta</taxon>
        <taxon>Marchantiophyta</taxon>
        <taxon>Marchantiopsida</taxon>
        <taxon>Marchantiidae</taxon>
        <taxon>Marchantiales</taxon>
        <taxon>Ricciaceae</taxon>
        <taxon>Riccia</taxon>
    </lineage>
</organism>
<accession>A0ABD3HC40</accession>
<dbReference type="EMBL" id="JBJQOH010000004">
    <property type="protein sequence ID" value="KAL3689088.1"/>
    <property type="molecule type" value="Genomic_DNA"/>
</dbReference>
<proteinExistence type="predicted"/>
<protein>
    <submittedName>
        <fullName evidence="1">Uncharacterized protein</fullName>
    </submittedName>
</protein>
<dbReference type="SUPFAM" id="SSF68906">
    <property type="entry name" value="SAP domain"/>
    <property type="match status" value="1"/>
</dbReference>
<comment type="caution">
    <text evidence="1">The sequence shown here is derived from an EMBL/GenBank/DDBJ whole genome shotgun (WGS) entry which is preliminary data.</text>
</comment>
<dbReference type="InterPro" id="IPR036361">
    <property type="entry name" value="SAP_dom_sf"/>
</dbReference>
<dbReference type="AlphaFoldDB" id="A0ABD3HC40"/>
<evidence type="ECO:0000313" key="2">
    <source>
        <dbReference type="Proteomes" id="UP001633002"/>
    </source>
</evidence>
<keyword evidence="2" id="KW-1185">Reference proteome</keyword>
<reference evidence="1 2" key="1">
    <citation type="submission" date="2024-09" db="EMBL/GenBank/DDBJ databases">
        <title>Chromosome-scale assembly of Riccia sorocarpa.</title>
        <authorList>
            <person name="Paukszto L."/>
        </authorList>
    </citation>
    <scope>NUCLEOTIDE SEQUENCE [LARGE SCALE GENOMIC DNA]</scope>
    <source>
        <strain evidence="1">LP-2024</strain>
        <tissue evidence="1">Aerial parts of the thallus</tissue>
    </source>
</reference>
<evidence type="ECO:0000313" key="1">
    <source>
        <dbReference type="EMBL" id="KAL3689088.1"/>
    </source>
</evidence>